<evidence type="ECO:0000259" key="4">
    <source>
        <dbReference type="PROSITE" id="PS01124"/>
    </source>
</evidence>
<proteinExistence type="predicted"/>
<evidence type="ECO:0000256" key="1">
    <source>
        <dbReference type="ARBA" id="ARBA00023015"/>
    </source>
</evidence>
<dbReference type="Gene3D" id="1.10.10.60">
    <property type="entry name" value="Homeodomain-like"/>
    <property type="match status" value="2"/>
</dbReference>
<sequence>MNQSLQPVTGKSIHYQLQLSVLVAAEAPYTSLQLRDYCFPYWTCSFVQRGRVITETKGVRKELLPGSLMLHPPNITFSEWTDTPGTHLWFAFQATLAQNLELFHLYPVPLTLEFSRSEEYVLQFYRMLSKWKDKMDPFRDQAVFAETSGLFHLILLEWERQGRPIREEEAMSSQDRFAKVIHYMKEHLSIRISRERLAELVHLHPVYFDRVFRDTYGVTPMDMLKSLRLRLAKEKLESTSDTLEVIAGECGLGSSAYFIRIFKQAEGMTPGEYREQTQRHARNYLF</sequence>
<feature type="domain" description="HTH araC/xylS-type" evidence="4">
    <location>
        <begin position="178"/>
        <end position="276"/>
    </location>
</feature>
<name>A0ABW5SQ46_9BACL</name>
<dbReference type="SUPFAM" id="SSF51215">
    <property type="entry name" value="Regulatory protein AraC"/>
    <property type="match status" value="1"/>
</dbReference>
<dbReference type="InterPro" id="IPR037923">
    <property type="entry name" value="HTH-like"/>
</dbReference>
<reference evidence="6" key="1">
    <citation type="journal article" date="2019" name="Int. J. Syst. Evol. Microbiol.">
        <title>The Global Catalogue of Microorganisms (GCM) 10K type strain sequencing project: providing services to taxonomists for standard genome sequencing and annotation.</title>
        <authorList>
            <consortium name="The Broad Institute Genomics Platform"/>
            <consortium name="The Broad Institute Genome Sequencing Center for Infectious Disease"/>
            <person name="Wu L."/>
            <person name="Ma J."/>
        </authorList>
    </citation>
    <scope>NUCLEOTIDE SEQUENCE [LARGE SCALE GENOMIC DNA]</scope>
    <source>
        <strain evidence="6">KCTC 33849</strain>
    </source>
</reference>
<evidence type="ECO:0000313" key="5">
    <source>
        <dbReference type="EMBL" id="MFD2701874.1"/>
    </source>
</evidence>
<dbReference type="Pfam" id="PF12833">
    <property type="entry name" value="HTH_18"/>
    <property type="match status" value="1"/>
</dbReference>
<gene>
    <name evidence="5" type="ORF">ACFSVM_15530</name>
</gene>
<evidence type="ECO:0000256" key="2">
    <source>
        <dbReference type="ARBA" id="ARBA00023125"/>
    </source>
</evidence>
<dbReference type="Proteomes" id="UP001597540">
    <property type="component" value="Unassembled WGS sequence"/>
</dbReference>
<accession>A0ABW5SQ46</accession>
<dbReference type="InterPro" id="IPR018060">
    <property type="entry name" value="HTH_AraC"/>
</dbReference>
<dbReference type="EMBL" id="JBHUMJ010000003">
    <property type="protein sequence ID" value="MFD2701874.1"/>
    <property type="molecule type" value="Genomic_DNA"/>
</dbReference>
<dbReference type="SUPFAM" id="SSF46689">
    <property type="entry name" value="Homeodomain-like"/>
    <property type="match status" value="2"/>
</dbReference>
<keyword evidence="3" id="KW-0804">Transcription</keyword>
<keyword evidence="6" id="KW-1185">Reference proteome</keyword>
<dbReference type="SMART" id="SM00342">
    <property type="entry name" value="HTH_ARAC"/>
    <property type="match status" value="1"/>
</dbReference>
<organism evidence="5 6">
    <name type="scientific">Paenibacillus shunpengii</name>
    <dbReference type="NCBI Taxonomy" id="2054424"/>
    <lineage>
        <taxon>Bacteria</taxon>
        <taxon>Bacillati</taxon>
        <taxon>Bacillota</taxon>
        <taxon>Bacilli</taxon>
        <taxon>Bacillales</taxon>
        <taxon>Paenibacillaceae</taxon>
        <taxon>Paenibacillus</taxon>
    </lineage>
</organism>
<dbReference type="RefSeq" id="WP_090725676.1">
    <property type="nucleotide sequence ID" value="NZ_JBHUMJ010000003.1"/>
</dbReference>
<comment type="caution">
    <text evidence="5">The sequence shown here is derived from an EMBL/GenBank/DDBJ whole genome shotgun (WGS) entry which is preliminary data.</text>
</comment>
<evidence type="ECO:0000313" key="6">
    <source>
        <dbReference type="Proteomes" id="UP001597540"/>
    </source>
</evidence>
<keyword evidence="1" id="KW-0805">Transcription regulation</keyword>
<dbReference type="PANTHER" id="PTHR43280">
    <property type="entry name" value="ARAC-FAMILY TRANSCRIPTIONAL REGULATOR"/>
    <property type="match status" value="1"/>
</dbReference>
<evidence type="ECO:0000256" key="3">
    <source>
        <dbReference type="ARBA" id="ARBA00023163"/>
    </source>
</evidence>
<dbReference type="PANTHER" id="PTHR43280:SF28">
    <property type="entry name" value="HTH-TYPE TRANSCRIPTIONAL ACTIVATOR RHAS"/>
    <property type="match status" value="1"/>
</dbReference>
<dbReference type="PROSITE" id="PS01124">
    <property type="entry name" value="HTH_ARAC_FAMILY_2"/>
    <property type="match status" value="1"/>
</dbReference>
<dbReference type="InterPro" id="IPR009057">
    <property type="entry name" value="Homeodomain-like_sf"/>
</dbReference>
<keyword evidence="2" id="KW-0238">DNA-binding</keyword>
<protein>
    <submittedName>
        <fullName evidence="5">Helix-turn-helix domain-containing protein</fullName>
    </submittedName>
</protein>